<protein>
    <submittedName>
        <fullName evidence="15">Protein HAPLESS 2</fullName>
    </submittedName>
</protein>
<evidence type="ECO:0000259" key="14">
    <source>
        <dbReference type="Pfam" id="PF10699"/>
    </source>
</evidence>
<dbReference type="PANTHER" id="PTHR31764">
    <property type="entry name" value="PROTEIN HAPLESS 2"/>
    <property type="match status" value="1"/>
</dbReference>
<dbReference type="Pfam" id="PF10699">
    <property type="entry name" value="HAP2-GCS1"/>
    <property type="match status" value="1"/>
</dbReference>
<dbReference type="AlphaFoldDB" id="A0A1D6ETF9"/>
<keyword evidence="9" id="KW-1015">Disulfide bond</keyword>
<evidence type="ECO:0000256" key="5">
    <source>
        <dbReference type="ARBA" id="ARBA00022729"/>
    </source>
</evidence>
<evidence type="ECO:0000256" key="13">
    <source>
        <dbReference type="SAM" id="SignalP"/>
    </source>
</evidence>
<name>A0A1D6ETF9_MAIZE</name>
<keyword evidence="7" id="KW-0446">Lipid-binding</keyword>
<feature type="domain" description="Generative cell specific-1/HAP2" evidence="14">
    <location>
        <begin position="49"/>
        <end position="556"/>
    </location>
</feature>
<evidence type="ECO:0000256" key="3">
    <source>
        <dbReference type="ARBA" id="ARBA00022475"/>
    </source>
</evidence>
<dbReference type="eggNOG" id="ENOG502QREH">
    <property type="taxonomic scope" value="Eukaryota"/>
</dbReference>
<feature type="signal peptide" evidence="13">
    <location>
        <begin position="1"/>
        <end position="27"/>
    </location>
</feature>
<sequence length="736" mass="83174">MAPPRPPLPTVLSVLLLLLLAAGSAGGVEILAKSLLESCVADSGAGGRLSCDRKVVVDMAVPSGSNGGEAWLVAQVAHVNDTKQSKTIRNPPVITVNKGAVFALYALNYIRDVAYKPEEQYVETRKCEPDAGSDVVRACERLRYENGSIIEHSEPVCCPCGPNRRVPSSCGNVFEKIFKGKANTAHCLRFPGDWFHVFGIGTRSLGFNIRVQVKKGSSVSEVVVGPENRTVVSKDNFLRVNLIGDFGGYTSIPAFEDFYLVTPRKSAGSGEPQNLGAEYRKWMLLERVRFTDGVECNKIGVGYEAFQNQPNFCASPFESCLNNQLWTFLESDKNRISMSRQPQYVVQGRFQRINQHPDASVHSFSIGVTEVINSNLRIELSADDIEYMYQRSPGNITDISVPAFEVLSQYGTAKVTTKNIGTLEASYTLTFHCSSGISFMEEQYYILKPNEESTRLFYLHASTDQAAKYQCTAILKASDSSELDRQECVFSTTATVLDNGTQIIGSNGYKLGFFDTIKGYLVSFWDFLIDLISGKSCRLNKCRSFFDFSCHAQYRCITWLVMLVLLLFMLPAGAIVLYLLHQKGFFDPVYDWWDDLLGADYRAHRRHKKGRRHHHHHHDHHHHRHHHHHGHSHGHDHHPHSHHHAHQRRKIEPSHHHVLHRQQPGTAAEGHRHKHDPALGVQHREAGHLGHKRRHGKAVVAEDALDLEFRERRPYEVRHAGHLHRDHHHHHHSWEV</sequence>
<evidence type="ECO:0000256" key="8">
    <source>
        <dbReference type="ARBA" id="ARBA00023136"/>
    </source>
</evidence>
<keyword evidence="5 13" id="KW-0732">Signal</keyword>
<organism evidence="15">
    <name type="scientific">Zea mays</name>
    <name type="common">Maize</name>
    <dbReference type="NCBI Taxonomy" id="4577"/>
    <lineage>
        <taxon>Eukaryota</taxon>
        <taxon>Viridiplantae</taxon>
        <taxon>Streptophyta</taxon>
        <taxon>Embryophyta</taxon>
        <taxon>Tracheophyta</taxon>
        <taxon>Spermatophyta</taxon>
        <taxon>Magnoliopsida</taxon>
        <taxon>Liliopsida</taxon>
        <taxon>Poales</taxon>
        <taxon>Poaceae</taxon>
        <taxon>PACMAD clade</taxon>
        <taxon>Panicoideae</taxon>
        <taxon>Andropogonodae</taxon>
        <taxon>Andropogoneae</taxon>
        <taxon>Tripsacinae</taxon>
        <taxon>Zea</taxon>
    </lineage>
</organism>
<feature type="region of interest" description="Disordered" evidence="11">
    <location>
        <begin position="606"/>
        <end position="674"/>
    </location>
</feature>
<dbReference type="GO" id="GO:0008289">
    <property type="term" value="F:lipid binding"/>
    <property type="evidence" value="ECO:0007669"/>
    <property type="project" value="UniProtKB-KW"/>
</dbReference>
<evidence type="ECO:0000256" key="9">
    <source>
        <dbReference type="ARBA" id="ARBA00023157"/>
    </source>
</evidence>
<evidence type="ECO:0000256" key="7">
    <source>
        <dbReference type="ARBA" id="ARBA00023121"/>
    </source>
</evidence>
<proteinExistence type="inferred from homology"/>
<dbReference type="ExpressionAtlas" id="A0A1D6ETF9">
    <property type="expression patterns" value="baseline and differential"/>
</dbReference>
<dbReference type="SMR" id="A0A1D6ETF9"/>
<evidence type="ECO:0000256" key="4">
    <source>
        <dbReference type="ARBA" id="ARBA00022692"/>
    </source>
</evidence>
<evidence type="ECO:0000256" key="12">
    <source>
        <dbReference type="SAM" id="Phobius"/>
    </source>
</evidence>
<evidence type="ECO:0000256" key="6">
    <source>
        <dbReference type="ARBA" id="ARBA00022989"/>
    </source>
</evidence>
<keyword evidence="8 12" id="KW-0472">Membrane</keyword>
<dbReference type="GO" id="GO:0005886">
    <property type="term" value="C:plasma membrane"/>
    <property type="evidence" value="ECO:0007669"/>
    <property type="project" value="UniProtKB-SubCell"/>
</dbReference>
<feature type="chain" id="PRO_5010803804" evidence="13">
    <location>
        <begin position="28"/>
        <end position="736"/>
    </location>
</feature>
<dbReference type="InterPro" id="IPR018928">
    <property type="entry name" value="HAP2/GCS1_dom"/>
</dbReference>
<evidence type="ECO:0000256" key="2">
    <source>
        <dbReference type="ARBA" id="ARBA00010929"/>
    </source>
</evidence>
<keyword evidence="4 12" id="KW-0812">Transmembrane</keyword>
<feature type="transmembrane region" description="Helical" evidence="12">
    <location>
        <begin position="557"/>
        <end position="580"/>
    </location>
</feature>
<dbReference type="OMA" id="YRYPLFY"/>
<dbReference type="EMBL" id="CM007648">
    <property type="protein sequence ID" value="ONM22970.1"/>
    <property type="molecule type" value="Genomic_DNA"/>
</dbReference>
<dbReference type="InterPro" id="IPR040326">
    <property type="entry name" value="HAP2/GCS1"/>
</dbReference>
<evidence type="ECO:0000256" key="10">
    <source>
        <dbReference type="ARBA" id="ARBA00023279"/>
    </source>
</evidence>
<evidence type="ECO:0000256" key="11">
    <source>
        <dbReference type="SAM" id="MobiDB-lite"/>
    </source>
</evidence>
<evidence type="ECO:0000313" key="15">
    <source>
        <dbReference type="EMBL" id="ONM22970.1"/>
    </source>
</evidence>
<dbReference type="OrthoDB" id="272303at2759"/>
<dbReference type="PANTHER" id="PTHR31764:SF0">
    <property type="entry name" value="GENERATIVE CELL SPECIFIC-1_HAP2 DOMAIN-CONTAINING PROTEIN"/>
    <property type="match status" value="1"/>
</dbReference>
<keyword evidence="10" id="KW-0278">Fertilization</keyword>
<keyword evidence="6 12" id="KW-1133">Transmembrane helix</keyword>
<comment type="similarity">
    <text evidence="2">Belongs to the HAP2/GCS1 family.</text>
</comment>
<accession>A0A1D6ETF9</accession>
<keyword evidence="3" id="KW-1003">Cell membrane</keyword>
<comment type="subcellular location">
    <subcellularLocation>
        <location evidence="1">Cell membrane</location>
        <topology evidence="1">Single-pass type I membrane protein</topology>
    </subcellularLocation>
</comment>
<gene>
    <name evidence="15" type="ORF">ZEAMMB73_Zm00001d006177</name>
</gene>
<reference evidence="15" key="1">
    <citation type="submission" date="2015-12" db="EMBL/GenBank/DDBJ databases">
        <title>Update maize B73 reference genome by single molecule sequencing technologies.</title>
        <authorList>
            <consortium name="Maize Genome Sequencing Project"/>
            <person name="Ware D."/>
        </authorList>
    </citation>
    <scope>NUCLEOTIDE SEQUENCE [LARGE SCALE GENOMIC DNA]</scope>
    <source>
        <tissue evidence="15">Seedling</tissue>
    </source>
</reference>
<feature type="compositionally biased region" description="Basic residues" evidence="11">
    <location>
        <begin position="606"/>
        <end position="649"/>
    </location>
</feature>
<evidence type="ECO:0000256" key="1">
    <source>
        <dbReference type="ARBA" id="ARBA00004251"/>
    </source>
</evidence>